<keyword evidence="4" id="KW-1185">Reference proteome</keyword>
<feature type="binding site" evidence="2">
    <location>
        <begin position="125"/>
        <end position="126"/>
    </location>
    <ligand>
        <name>S-adenosyl-L-methionine</name>
        <dbReference type="ChEBI" id="CHEBI:59789"/>
    </ligand>
</feature>
<evidence type="ECO:0000313" key="4">
    <source>
        <dbReference type="Proteomes" id="UP000235116"/>
    </source>
</evidence>
<feature type="binding site" evidence="2">
    <location>
        <position position="180"/>
    </location>
    <ligand>
        <name>S-adenosyl-L-methionine</name>
        <dbReference type="ChEBI" id="CHEBI:59789"/>
    </ligand>
</feature>
<dbReference type="SUPFAM" id="SSF53335">
    <property type="entry name" value="S-adenosyl-L-methionine-dependent methyltransferases"/>
    <property type="match status" value="1"/>
</dbReference>
<dbReference type="InterPro" id="IPR029063">
    <property type="entry name" value="SAM-dependent_MTases_sf"/>
</dbReference>
<dbReference type="GO" id="GO:0005737">
    <property type="term" value="C:cytoplasm"/>
    <property type="evidence" value="ECO:0007669"/>
    <property type="project" value="UniProtKB-SubCell"/>
</dbReference>
<sequence length="256" mass="28430">MSATWIAVDQPDFRDRVRQLHLPLACLDGHWSSQGQDQAGLKAVLEWRDGVVQLRPLDKELGNPVTVDFIHGKTGFRFMRAQHEMIVKAVAGRSKDPLRVMDATAGLGRDSFILAAAGFAVTAIERHPAIACLLADGLDRARYSPEGAAVAERIQLQWGVAHSILAQLAESERPDVVYLDPMFPERTKHALVKKEMRLFRDVVGDDMDADALMEIALEVARKRVVVKRPRKADSVAGRKPGYQLLGKSSRFDVYPV</sequence>
<evidence type="ECO:0000256" key="1">
    <source>
        <dbReference type="ARBA" id="ARBA00022679"/>
    </source>
</evidence>
<dbReference type="Pfam" id="PF04445">
    <property type="entry name" value="SAM_MT"/>
    <property type="match status" value="1"/>
</dbReference>
<evidence type="ECO:0000256" key="2">
    <source>
        <dbReference type="HAMAP-Rule" id="MF_01523"/>
    </source>
</evidence>
<dbReference type="InterPro" id="IPR007536">
    <property type="entry name" value="16SrRNA_methylTrfase_J"/>
</dbReference>
<dbReference type="EMBL" id="CP022684">
    <property type="protein sequence ID" value="AUM11704.1"/>
    <property type="molecule type" value="Genomic_DNA"/>
</dbReference>
<proteinExistence type="inferred from homology"/>
<accession>A0A2K9LLM3</accession>
<dbReference type="RefSeq" id="WP_101893044.1">
    <property type="nucleotide sequence ID" value="NZ_CP022684.1"/>
</dbReference>
<reference evidence="4" key="1">
    <citation type="submission" date="2017-08" db="EMBL/GenBank/DDBJ databases">
        <title>Direct submision.</title>
        <authorList>
            <person name="Kim S.-J."/>
            <person name="Rhee S.-K."/>
        </authorList>
    </citation>
    <scope>NUCLEOTIDE SEQUENCE [LARGE SCALE GENOMIC DNA]</scope>
    <source>
        <strain evidence="4">GI5</strain>
    </source>
</reference>
<dbReference type="AlphaFoldDB" id="A0A2K9LLM3"/>
<comment type="subcellular location">
    <subcellularLocation>
        <location evidence="2">Cytoplasm</location>
    </subcellularLocation>
</comment>
<dbReference type="HAMAP" id="MF_01523">
    <property type="entry name" value="16SrRNA_methyltr_J"/>
    <property type="match status" value="1"/>
</dbReference>
<organism evidence="3 4">
    <name type="scientific">Ketobacter alkanivorans</name>
    <dbReference type="NCBI Taxonomy" id="1917421"/>
    <lineage>
        <taxon>Bacteria</taxon>
        <taxon>Pseudomonadati</taxon>
        <taxon>Pseudomonadota</taxon>
        <taxon>Gammaproteobacteria</taxon>
        <taxon>Pseudomonadales</taxon>
        <taxon>Ketobacteraceae</taxon>
        <taxon>Ketobacter</taxon>
    </lineage>
</organism>
<keyword evidence="2" id="KW-0489">Methyltransferase</keyword>
<feature type="binding site" evidence="2">
    <location>
        <begin position="109"/>
        <end position="110"/>
    </location>
    <ligand>
        <name>S-adenosyl-L-methionine</name>
        <dbReference type="ChEBI" id="CHEBI:59789"/>
    </ligand>
</feature>
<dbReference type="Proteomes" id="UP000235116">
    <property type="component" value="Chromosome"/>
</dbReference>
<name>A0A2K9LLM3_9GAMM</name>
<dbReference type="KEGG" id="kak:Kalk_04405"/>
<keyword evidence="2" id="KW-0698">rRNA processing</keyword>
<protein>
    <recommendedName>
        <fullName evidence="2">Ribosomal RNA small subunit methyltransferase J</fullName>
        <ecNumber evidence="2">2.1.1.242</ecNumber>
    </recommendedName>
    <alternativeName>
        <fullName evidence="2">16S rRNA m2G1516 methyltransferase</fullName>
    </alternativeName>
    <alternativeName>
        <fullName evidence="2">rRNA (guanine-N(2)-)-methyltransferase</fullName>
    </alternativeName>
</protein>
<dbReference type="Gene3D" id="3.40.50.150">
    <property type="entry name" value="Vaccinia Virus protein VP39"/>
    <property type="match status" value="1"/>
</dbReference>
<dbReference type="EC" id="2.1.1.242" evidence="2"/>
<dbReference type="PANTHER" id="PTHR36112:SF1">
    <property type="entry name" value="RIBOSOMAL RNA SMALL SUBUNIT METHYLTRANSFERASE J"/>
    <property type="match status" value="1"/>
</dbReference>
<comment type="similarity">
    <text evidence="2">Belongs to the methyltransferase superfamily. RsmJ family.</text>
</comment>
<keyword evidence="1 2" id="KW-0808">Transferase</keyword>
<dbReference type="PANTHER" id="PTHR36112">
    <property type="entry name" value="RIBOSOMAL RNA SMALL SUBUNIT METHYLTRANSFERASE J"/>
    <property type="match status" value="1"/>
</dbReference>
<dbReference type="GO" id="GO:0008990">
    <property type="term" value="F:rRNA (guanine-N2-)-methyltransferase activity"/>
    <property type="evidence" value="ECO:0007669"/>
    <property type="project" value="UniProtKB-UniRule"/>
</dbReference>
<keyword evidence="2" id="KW-0963">Cytoplasm</keyword>
<dbReference type="OrthoDB" id="3191794at2"/>
<comment type="function">
    <text evidence="2">Specifically methylates the guanosine in position 1516 of 16S rRNA.</text>
</comment>
<evidence type="ECO:0000313" key="3">
    <source>
        <dbReference type="EMBL" id="AUM11704.1"/>
    </source>
</evidence>
<comment type="caution">
    <text evidence="2">Lacks conserved residue(s) required for the propagation of feature annotation.</text>
</comment>
<gene>
    <name evidence="2" type="primary">rsmJ</name>
    <name evidence="3" type="ORF">Kalk_04405</name>
</gene>
<keyword evidence="2" id="KW-0949">S-adenosyl-L-methionine</keyword>
<comment type="catalytic activity">
    <reaction evidence="2">
        <text>guanosine(1516) in 16S rRNA + S-adenosyl-L-methionine = N(2)-methylguanosine(1516) in 16S rRNA + S-adenosyl-L-homocysteine + H(+)</text>
        <dbReference type="Rhea" id="RHEA:43220"/>
        <dbReference type="Rhea" id="RHEA-COMP:10412"/>
        <dbReference type="Rhea" id="RHEA-COMP:10413"/>
        <dbReference type="ChEBI" id="CHEBI:15378"/>
        <dbReference type="ChEBI" id="CHEBI:57856"/>
        <dbReference type="ChEBI" id="CHEBI:59789"/>
        <dbReference type="ChEBI" id="CHEBI:74269"/>
        <dbReference type="ChEBI" id="CHEBI:74481"/>
        <dbReference type="EC" id="2.1.1.242"/>
    </reaction>
</comment>